<dbReference type="RefSeq" id="WP_255045372.1">
    <property type="nucleotide sequence ID" value="NZ_JANEYT010000130.1"/>
</dbReference>
<sequence>MFTSIRKASKPVVATSSIILMSSPAFADASAGSTAVDQILGAVDLSTVTTFIGTTGVVIVGIALAVKGISLAKRLVSRA</sequence>
<proteinExistence type="predicted"/>
<evidence type="ECO:0000313" key="3">
    <source>
        <dbReference type="EMBL" id="MCQ1061260.1"/>
    </source>
</evidence>
<evidence type="ECO:0000256" key="2">
    <source>
        <dbReference type="SAM" id="SignalP"/>
    </source>
</evidence>
<accession>A0ABT1N946</accession>
<name>A0ABT1N946_9GAMM</name>
<keyword evidence="4" id="KW-1185">Reference proteome</keyword>
<evidence type="ECO:0000256" key="1">
    <source>
        <dbReference type="SAM" id="Phobius"/>
    </source>
</evidence>
<reference evidence="3 4" key="1">
    <citation type="submission" date="2022-07" db="EMBL/GenBank/DDBJ databases">
        <title>Photobacterium pectinilyticum sp. nov., a marine bacterium isolated from surface seawater of Qingdao offshore.</title>
        <authorList>
            <person name="Wang X."/>
        </authorList>
    </citation>
    <scope>NUCLEOTIDE SEQUENCE [LARGE SCALE GENOMIC DNA]</scope>
    <source>
        <strain evidence="3 4">ZSDE20</strain>
    </source>
</reference>
<feature type="signal peptide" evidence="2">
    <location>
        <begin position="1"/>
        <end position="27"/>
    </location>
</feature>
<keyword evidence="1" id="KW-0472">Membrane</keyword>
<protein>
    <submittedName>
        <fullName evidence="3">Phage coat protein</fullName>
    </submittedName>
</protein>
<keyword evidence="3" id="KW-0167">Capsid protein</keyword>
<comment type="caution">
    <text evidence="3">The sequence shown here is derived from an EMBL/GenBank/DDBJ whole genome shotgun (WGS) entry which is preliminary data.</text>
</comment>
<keyword evidence="3" id="KW-0946">Virion</keyword>
<feature type="transmembrane region" description="Helical" evidence="1">
    <location>
        <begin position="51"/>
        <end position="72"/>
    </location>
</feature>
<feature type="chain" id="PRO_5046428223" evidence="2">
    <location>
        <begin position="28"/>
        <end position="79"/>
    </location>
</feature>
<dbReference type="PIRSF" id="PIRSF004117">
    <property type="entry name" value="Phage_coat_B"/>
    <property type="match status" value="1"/>
</dbReference>
<organism evidence="3 4">
    <name type="scientific">Photobacterium pectinilyticum</name>
    <dbReference type="NCBI Taxonomy" id="2906793"/>
    <lineage>
        <taxon>Bacteria</taxon>
        <taxon>Pseudomonadati</taxon>
        <taxon>Pseudomonadota</taxon>
        <taxon>Gammaproteobacteria</taxon>
        <taxon>Vibrionales</taxon>
        <taxon>Vibrionaceae</taxon>
        <taxon>Photobacterium</taxon>
    </lineage>
</organism>
<evidence type="ECO:0000313" key="4">
    <source>
        <dbReference type="Proteomes" id="UP001524460"/>
    </source>
</evidence>
<keyword evidence="2" id="KW-0732">Signal</keyword>
<gene>
    <name evidence="3" type="ORF">NHN17_24825</name>
</gene>
<keyword evidence="1" id="KW-0812">Transmembrane</keyword>
<dbReference type="InterPro" id="IPR008020">
    <property type="entry name" value="G8P"/>
</dbReference>
<dbReference type="Proteomes" id="UP001524460">
    <property type="component" value="Unassembled WGS sequence"/>
</dbReference>
<keyword evidence="1" id="KW-1133">Transmembrane helix</keyword>
<dbReference type="EMBL" id="JANEYT010000130">
    <property type="protein sequence ID" value="MCQ1061260.1"/>
    <property type="molecule type" value="Genomic_DNA"/>
</dbReference>